<keyword evidence="5 11" id="KW-0812">Transmembrane</keyword>
<dbReference type="InterPro" id="IPR036942">
    <property type="entry name" value="Beta-barrel_TonB_sf"/>
</dbReference>
<gene>
    <name evidence="15" type="ORF">V474_03135</name>
</gene>
<evidence type="ECO:0000256" key="9">
    <source>
        <dbReference type="ARBA" id="ARBA00023136"/>
    </source>
</evidence>
<dbReference type="Pfam" id="PF07715">
    <property type="entry name" value="Plug"/>
    <property type="match status" value="1"/>
</dbReference>
<evidence type="ECO:0000256" key="2">
    <source>
        <dbReference type="ARBA" id="ARBA00022448"/>
    </source>
</evidence>
<keyword evidence="6" id="KW-0408">Iron</keyword>
<dbReference type="SUPFAM" id="SSF56935">
    <property type="entry name" value="Porins"/>
    <property type="match status" value="1"/>
</dbReference>
<dbReference type="EMBL" id="JACU01000010">
    <property type="protein sequence ID" value="KMS52062.1"/>
    <property type="molecule type" value="Genomic_DNA"/>
</dbReference>
<proteinExistence type="inferred from homology"/>
<evidence type="ECO:0008006" key="17">
    <source>
        <dbReference type="Google" id="ProtNLM"/>
    </source>
</evidence>
<organism evidence="15 16">
    <name type="scientific">Novosphingobium barchaimii LL02</name>
    <dbReference type="NCBI Taxonomy" id="1114963"/>
    <lineage>
        <taxon>Bacteria</taxon>
        <taxon>Pseudomonadati</taxon>
        <taxon>Pseudomonadota</taxon>
        <taxon>Alphaproteobacteria</taxon>
        <taxon>Sphingomonadales</taxon>
        <taxon>Sphingomonadaceae</taxon>
        <taxon>Novosphingobium</taxon>
    </lineage>
</organism>
<evidence type="ECO:0000256" key="1">
    <source>
        <dbReference type="ARBA" id="ARBA00004571"/>
    </source>
</evidence>
<evidence type="ECO:0000313" key="16">
    <source>
        <dbReference type="Proteomes" id="UP000052268"/>
    </source>
</evidence>
<reference evidence="15 16" key="1">
    <citation type="journal article" date="2015" name="G3 (Bethesda)">
        <title>Insights into Ongoing Evolution of the Hexachlorocyclohexane Catabolic Pathway from Comparative Genomics of Ten Sphingomonadaceae Strains.</title>
        <authorList>
            <person name="Pearce S.L."/>
            <person name="Oakeshott J.G."/>
            <person name="Pandey G."/>
        </authorList>
    </citation>
    <scope>NUCLEOTIDE SEQUENCE [LARGE SCALE GENOMIC DNA]</scope>
    <source>
        <strain evidence="15 16">LL02</strain>
    </source>
</reference>
<dbReference type="AlphaFoldDB" id="A0A0J7XK36"/>
<keyword evidence="2 11" id="KW-0813">Transport</keyword>
<evidence type="ECO:0000256" key="5">
    <source>
        <dbReference type="ARBA" id="ARBA00022692"/>
    </source>
</evidence>
<evidence type="ECO:0000256" key="11">
    <source>
        <dbReference type="PROSITE-ProRule" id="PRU01360"/>
    </source>
</evidence>
<comment type="similarity">
    <text evidence="11 12">Belongs to the TonB-dependent receptor family.</text>
</comment>
<keyword evidence="3 11" id="KW-1134">Transmembrane beta strand</keyword>
<dbReference type="Gene3D" id="2.40.170.20">
    <property type="entry name" value="TonB-dependent receptor, beta-barrel domain"/>
    <property type="match status" value="1"/>
</dbReference>
<sequence>MVTTMLTVSAPTIARAQDAAVDTGEIIVNARRESESLQDVPVSVQVVTGSNLQKLAITNVEEVSKLAPGLTLVSNGSSTAITLRGVTWQPGSGTPATPIYFNDAPFDPGNTITSLFDVGQIEVLRGPQGTTRGAPSISGAVTITTRRPDLEELGGYVQGLYGSGDHRDLQAAINVPIIKNVLAVRLATNIEDSDGTRVFSVNSSVKPKFKDRSYRATVLFNPTDTVSIVGMYQRRRTQSLVYSQVAGTGSPGLAALNIPANFNGPALSVKDQASVQDLPSEINQHVDLLTINATWEVFGHKLSYNYGNQMNTSPDSHNAVDPLNILPGFEAFASPGYIGKPKFRTHEIRISSMPDPDRPFEYDIGWFSKRSSGVQSFDSPTYLPGAFGSPISAVPGNITVPNDRYVLNSATRIQIGQVFDSFYGNIRLHPDDKTELSGGFAIIRDRIPVDVDIKTFAAFNAFTDPRLPSRALCPFAAPGAIASPVYTSGVVCEVGIPDGFRNATQANNDKYTAAIYNFSLSRKINDELLVYATTGSSFRTGLPALNNPGLPDDFVTPSPEKAKSYEVGVKATFGRAFRINASAFQLDYKNQLTAFEGINYFNTVSGRVAQTSLAFYRNIDARVRGFEVEIGARPIENLNLGANISYSKIKSRGGQVPCNDGVLPTEGDPIHFCSSAKGQVLNALAPFQATVNGSYDLPITDAIGGYFRFNVNYQGKNPNFGNFRQTDGSFREAKSYALVDLFAGLAGSGGAWDLGFYAKNVFNQKVELSRIATFNSVYPSFAAASGYDVVRSTRPRELGVTLRYAFGSR</sequence>
<evidence type="ECO:0000256" key="12">
    <source>
        <dbReference type="RuleBase" id="RU003357"/>
    </source>
</evidence>
<evidence type="ECO:0000256" key="8">
    <source>
        <dbReference type="ARBA" id="ARBA00023077"/>
    </source>
</evidence>
<protein>
    <recommendedName>
        <fullName evidence="17">TonB-denpendent receptor</fullName>
    </recommendedName>
</protein>
<accession>A0A0J7XK36</accession>
<feature type="domain" description="TonB-dependent receptor plug" evidence="14">
    <location>
        <begin position="37"/>
        <end position="140"/>
    </location>
</feature>
<dbReference type="PANTHER" id="PTHR32552:SF81">
    <property type="entry name" value="TONB-DEPENDENT OUTER MEMBRANE RECEPTOR"/>
    <property type="match status" value="1"/>
</dbReference>
<evidence type="ECO:0000256" key="3">
    <source>
        <dbReference type="ARBA" id="ARBA00022452"/>
    </source>
</evidence>
<dbReference type="PANTHER" id="PTHR32552">
    <property type="entry name" value="FERRICHROME IRON RECEPTOR-RELATED"/>
    <property type="match status" value="1"/>
</dbReference>
<evidence type="ECO:0000313" key="15">
    <source>
        <dbReference type="EMBL" id="KMS52062.1"/>
    </source>
</evidence>
<dbReference type="PROSITE" id="PS52016">
    <property type="entry name" value="TONB_DEPENDENT_REC_3"/>
    <property type="match status" value="1"/>
</dbReference>
<evidence type="ECO:0000256" key="7">
    <source>
        <dbReference type="ARBA" id="ARBA00023065"/>
    </source>
</evidence>
<comment type="caution">
    <text evidence="15">The sequence shown here is derived from an EMBL/GenBank/DDBJ whole genome shotgun (WGS) entry which is preliminary data.</text>
</comment>
<feature type="domain" description="TonB-dependent receptor-like beta-barrel" evidence="13">
    <location>
        <begin position="287"/>
        <end position="761"/>
    </location>
</feature>
<keyword evidence="7" id="KW-0406">Ion transport</keyword>
<comment type="subcellular location">
    <subcellularLocation>
        <location evidence="1 11">Cell outer membrane</location>
        <topology evidence="1 11">Multi-pass membrane protein</topology>
    </subcellularLocation>
</comment>
<evidence type="ECO:0000256" key="10">
    <source>
        <dbReference type="ARBA" id="ARBA00023237"/>
    </source>
</evidence>
<dbReference type="Proteomes" id="UP000052268">
    <property type="component" value="Unassembled WGS sequence"/>
</dbReference>
<keyword evidence="16" id="KW-1185">Reference proteome</keyword>
<keyword evidence="4" id="KW-0410">Iron transport</keyword>
<keyword evidence="9 11" id="KW-0472">Membrane</keyword>
<dbReference type="GO" id="GO:0006826">
    <property type="term" value="P:iron ion transport"/>
    <property type="evidence" value="ECO:0007669"/>
    <property type="project" value="UniProtKB-KW"/>
</dbReference>
<keyword evidence="10 11" id="KW-0998">Cell outer membrane</keyword>
<dbReference type="Pfam" id="PF00593">
    <property type="entry name" value="TonB_dep_Rec_b-barrel"/>
    <property type="match status" value="1"/>
</dbReference>
<keyword evidence="8 12" id="KW-0798">TonB box</keyword>
<evidence type="ECO:0000259" key="13">
    <source>
        <dbReference type="Pfam" id="PF00593"/>
    </source>
</evidence>
<evidence type="ECO:0000256" key="4">
    <source>
        <dbReference type="ARBA" id="ARBA00022496"/>
    </source>
</evidence>
<evidence type="ECO:0000259" key="14">
    <source>
        <dbReference type="Pfam" id="PF07715"/>
    </source>
</evidence>
<dbReference type="PATRIC" id="fig|1114963.3.peg.4252"/>
<dbReference type="InterPro" id="IPR000531">
    <property type="entry name" value="Beta-barrel_TonB"/>
</dbReference>
<name>A0A0J7XK36_9SPHN</name>
<evidence type="ECO:0000256" key="6">
    <source>
        <dbReference type="ARBA" id="ARBA00023004"/>
    </source>
</evidence>
<dbReference type="GO" id="GO:0009279">
    <property type="term" value="C:cell outer membrane"/>
    <property type="evidence" value="ECO:0007669"/>
    <property type="project" value="UniProtKB-SubCell"/>
</dbReference>
<dbReference type="InterPro" id="IPR039426">
    <property type="entry name" value="TonB-dep_rcpt-like"/>
</dbReference>
<dbReference type="InterPro" id="IPR012910">
    <property type="entry name" value="Plug_dom"/>
</dbReference>